<accession>A0A6A7C427</accession>
<dbReference type="Proteomes" id="UP000799421">
    <property type="component" value="Unassembled WGS sequence"/>
</dbReference>
<organism evidence="2 3">
    <name type="scientific">Piedraia hortae CBS 480.64</name>
    <dbReference type="NCBI Taxonomy" id="1314780"/>
    <lineage>
        <taxon>Eukaryota</taxon>
        <taxon>Fungi</taxon>
        <taxon>Dikarya</taxon>
        <taxon>Ascomycota</taxon>
        <taxon>Pezizomycotina</taxon>
        <taxon>Dothideomycetes</taxon>
        <taxon>Dothideomycetidae</taxon>
        <taxon>Capnodiales</taxon>
        <taxon>Piedraiaceae</taxon>
        <taxon>Piedraia</taxon>
    </lineage>
</organism>
<proteinExistence type="predicted"/>
<dbReference type="AlphaFoldDB" id="A0A6A7C427"/>
<feature type="region of interest" description="Disordered" evidence="1">
    <location>
        <begin position="188"/>
        <end position="210"/>
    </location>
</feature>
<gene>
    <name evidence="2" type="ORF">K470DRAFT_256269</name>
</gene>
<evidence type="ECO:0000313" key="2">
    <source>
        <dbReference type="EMBL" id="KAF2862017.1"/>
    </source>
</evidence>
<evidence type="ECO:0000256" key="1">
    <source>
        <dbReference type="SAM" id="MobiDB-lite"/>
    </source>
</evidence>
<name>A0A6A7C427_9PEZI</name>
<protein>
    <recommendedName>
        <fullName evidence="4">RNase H type-1 domain-containing protein</fullName>
    </recommendedName>
</protein>
<dbReference type="EMBL" id="MU005968">
    <property type="protein sequence ID" value="KAF2862017.1"/>
    <property type="molecule type" value="Genomic_DNA"/>
</dbReference>
<feature type="region of interest" description="Disordered" evidence="1">
    <location>
        <begin position="61"/>
        <end position="91"/>
    </location>
</feature>
<feature type="compositionally biased region" description="Polar residues" evidence="1">
    <location>
        <begin position="195"/>
        <end position="210"/>
    </location>
</feature>
<reference evidence="2" key="1">
    <citation type="journal article" date="2020" name="Stud. Mycol.">
        <title>101 Dothideomycetes genomes: a test case for predicting lifestyles and emergence of pathogens.</title>
        <authorList>
            <person name="Haridas S."/>
            <person name="Albert R."/>
            <person name="Binder M."/>
            <person name="Bloem J."/>
            <person name="Labutti K."/>
            <person name="Salamov A."/>
            <person name="Andreopoulos B."/>
            <person name="Baker S."/>
            <person name="Barry K."/>
            <person name="Bills G."/>
            <person name="Bluhm B."/>
            <person name="Cannon C."/>
            <person name="Castanera R."/>
            <person name="Culley D."/>
            <person name="Daum C."/>
            <person name="Ezra D."/>
            <person name="Gonzalez J."/>
            <person name="Henrissat B."/>
            <person name="Kuo A."/>
            <person name="Liang C."/>
            <person name="Lipzen A."/>
            <person name="Lutzoni F."/>
            <person name="Magnuson J."/>
            <person name="Mondo S."/>
            <person name="Nolan M."/>
            <person name="Ohm R."/>
            <person name="Pangilinan J."/>
            <person name="Park H.-J."/>
            <person name="Ramirez L."/>
            <person name="Alfaro M."/>
            <person name="Sun H."/>
            <person name="Tritt A."/>
            <person name="Yoshinaga Y."/>
            <person name="Zwiers L.-H."/>
            <person name="Turgeon B."/>
            <person name="Goodwin S."/>
            <person name="Spatafora J."/>
            <person name="Crous P."/>
            <person name="Grigoriev I."/>
        </authorList>
    </citation>
    <scope>NUCLEOTIDE SEQUENCE</scope>
    <source>
        <strain evidence="2">CBS 480.64</strain>
    </source>
</reference>
<evidence type="ECO:0000313" key="3">
    <source>
        <dbReference type="Proteomes" id="UP000799421"/>
    </source>
</evidence>
<keyword evidence="3" id="KW-1185">Reference proteome</keyword>
<evidence type="ECO:0008006" key="4">
    <source>
        <dbReference type="Google" id="ProtNLM"/>
    </source>
</evidence>
<sequence length="210" mass="23372">MSTPMASGLSRARSVGLHSPANLIHDHGGQRRVGPDSRGLRCGGGWYTGRPKSYRDFPWNPHRHEHPRISQQPSSGIVPAKGGHSDRHKPKLHHGVCLHREPVKKASTHQQTRDTLVHRMAGHNEISGNDCADELAKEVALLFPDKPSATLAYIRRTARCVLQKNLQNRQDTLRPQVYLEFGVPIPSGVPKKTHAQQSHTRPFTSLSLET</sequence>